<dbReference type="Gene3D" id="3.90.79.10">
    <property type="entry name" value="Nucleoside Triphosphate Pyrophosphohydrolase"/>
    <property type="match status" value="1"/>
</dbReference>
<dbReference type="PROSITE" id="PS51462">
    <property type="entry name" value="NUDIX"/>
    <property type="match status" value="1"/>
</dbReference>
<dbReference type="EMBL" id="JAAXOS010000005">
    <property type="protein sequence ID" value="NKY26975.1"/>
    <property type="molecule type" value="Genomic_DNA"/>
</dbReference>
<gene>
    <name evidence="6" type="ORF">HGB38_12185</name>
</gene>
<dbReference type="PRINTS" id="PR00502">
    <property type="entry name" value="NUDIXFAMILY"/>
</dbReference>
<evidence type="ECO:0000313" key="6">
    <source>
        <dbReference type="EMBL" id="NKY26975.1"/>
    </source>
</evidence>
<feature type="domain" description="Nudix hydrolase" evidence="5">
    <location>
        <begin position="17"/>
        <end position="148"/>
    </location>
</feature>
<evidence type="ECO:0000313" key="7">
    <source>
        <dbReference type="Proteomes" id="UP000540698"/>
    </source>
</evidence>
<dbReference type="PANTHER" id="PTHR43046">
    <property type="entry name" value="GDP-MANNOSE MANNOSYL HYDROLASE"/>
    <property type="match status" value="1"/>
</dbReference>
<dbReference type="GO" id="GO:0016787">
    <property type="term" value="F:hydrolase activity"/>
    <property type="evidence" value="ECO:0007669"/>
    <property type="project" value="UniProtKB-KW"/>
</dbReference>
<dbReference type="Proteomes" id="UP000540698">
    <property type="component" value="Unassembled WGS sequence"/>
</dbReference>
<dbReference type="PROSITE" id="PS00893">
    <property type="entry name" value="NUDIX_BOX"/>
    <property type="match status" value="1"/>
</dbReference>
<comment type="cofactor">
    <cofactor evidence="1">
        <name>Mg(2+)</name>
        <dbReference type="ChEBI" id="CHEBI:18420"/>
    </cofactor>
</comment>
<dbReference type="CDD" id="cd02883">
    <property type="entry name" value="NUDIX_Hydrolase"/>
    <property type="match status" value="1"/>
</dbReference>
<organism evidence="6 7">
    <name type="scientific">Nocardia gamkensis</name>
    <dbReference type="NCBI Taxonomy" id="352869"/>
    <lineage>
        <taxon>Bacteria</taxon>
        <taxon>Bacillati</taxon>
        <taxon>Actinomycetota</taxon>
        <taxon>Actinomycetes</taxon>
        <taxon>Mycobacteriales</taxon>
        <taxon>Nocardiaceae</taxon>
        <taxon>Nocardia</taxon>
    </lineage>
</organism>
<reference evidence="6 7" key="1">
    <citation type="submission" date="2020-04" db="EMBL/GenBank/DDBJ databases">
        <title>MicrobeNet Type strains.</title>
        <authorList>
            <person name="Nicholson A.C."/>
        </authorList>
    </citation>
    <scope>NUCLEOTIDE SEQUENCE [LARGE SCALE GENOMIC DNA]</scope>
    <source>
        <strain evidence="6 7">DSM 44956</strain>
    </source>
</reference>
<keyword evidence="7" id="KW-1185">Reference proteome</keyword>
<protein>
    <submittedName>
        <fullName evidence="6">NUDIX domain-containing protein</fullName>
    </submittedName>
</protein>
<dbReference type="InterPro" id="IPR000086">
    <property type="entry name" value="NUDIX_hydrolase_dom"/>
</dbReference>
<sequence length="156" mass="17222">MARTDYFHDPDAPTPNSIKVAVSALVRDSQGRILMIHRTDNDHYSIPGGGLEAGETVTQALIREVKEETGIDVKVTDLIGIFSNPDHVIAYDDGEVRQEFSICFRADPIGGELRTSSESKEVRWVVPSDVSSLDVHPSIALRIERGLTPSARPYYT</sequence>
<evidence type="ECO:0000256" key="3">
    <source>
        <dbReference type="ARBA" id="ARBA00022801"/>
    </source>
</evidence>
<evidence type="ECO:0000256" key="1">
    <source>
        <dbReference type="ARBA" id="ARBA00001946"/>
    </source>
</evidence>
<proteinExistence type="inferred from homology"/>
<dbReference type="InterPro" id="IPR020084">
    <property type="entry name" value="NUDIX_hydrolase_CS"/>
</dbReference>
<evidence type="ECO:0000256" key="2">
    <source>
        <dbReference type="ARBA" id="ARBA00005582"/>
    </source>
</evidence>
<evidence type="ECO:0000259" key="5">
    <source>
        <dbReference type="PROSITE" id="PS51462"/>
    </source>
</evidence>
<evidence type="ECO:0000256" key="4">
    <source>
        <dbReference type="RuleBase" id="RU003476"/>
    </source>
</evidence>
<dbReference type="InterPro" id="IPR015797">
    <property type="entry name" value="NUDIX_hydrolase-like_dom_sf"/>
</dbReference>
<comment type="similarity">
    <text evidence="2 4">Belongs to the Nudix hydrolase family.</text>
</comment>
<name>A0A7X6L395_9NOCA</name>
<dbReference type="Pfam" id="PF00293">
    <property type="entry name" value="NUDIX"/>
    <property type="match status" value="1"/>
</dbReference>
<accession>A0A7X6L395</accession>
<dbReference type="InterPro" id="IPR020476">
    <property type="entry name" value="Nudix_hydrolase"/>
</dbReference>
<dbReference type="SUPFAM" id="SSF55811">
    <property type="entry name" value="Nudix"/>
    <property type="match status" value="1"/>
</dbReference>
<dbReference type="AlphaFoldDB" id="A0A7X6L395"/>
<dbReference type="RefSeq" id="WP_062969694.1">
    <property type="nucleotide sequence ID" value="NZ_JAAXOS010000005.1"/>
</dbReference>
<dbReference type="PANTHER" id="PTHR43046:SF16">
    <property type="entry name" value="ADP-RIBOSE PYROPHOSPHATASE YJHB-RELATED"/>
    <property type="match status" value="1"/>
</dbReference>
<keyword evidence="3 4" id="KW-0378">Hydrolase</keyword>
<comment type="caution">
    <text evidence="6">The sequence shown here is derived from an EMBL/GenBank/DDBJ whole genome shotgun (WGS) entry which is preliminary data.</text>
</comment>